<proteinExistence type="predicted"/>
<dbReference type="EMBL" id="JBHEZX010000005">
    <property type="protein sequence ID" value="MFC1410487.1"/>
    <property type="molecule type" value="Genomic_DNA"/>
</dbReference>
<sequence>MEFDDTGDERQIGPDEPGEPACLVHSSSLCGDGPECQPALTGGFSDEPPFDPSPSRPDPRLDTEPRWL</sequence>
<evidence type="ECO:0000313" key="2">
    <source>
        <dbReference type="Proteomes" id="UP001592582"/>
    </source>
</evidence>
<name>A0ABV6V9T9_9ACTN</name>
<protein>
    <submittedName>
        <fullName evidence="1">Uncharacterized protein</fullName>
    </submittedName>
</protein>
<dbReference type="Proteomes" id="UP001592582">
    <property type="component" value="Unassembled WGS sequence"/>
</dbReference>
<organism evidence="1 2">
    <name type="scientific">Streptacidiphilus alkalitolerans</name>
    <dbReference type="NCBI Taxonomy" id="3342712"/>
    <lineage>
        <taxon>Bacteria</taxon>
        <taxon>Bacillati</taxon>
        <taxon>Actinomycetota</taxon>
        <taxon>Actinomycetes</taxon>
        <taxon>Kitasatosporales</taxon>
        <taxon>Streptomycetaceae</taxon>
        <taxon>Streptacidiphilus</taxon>
    </lineage>
</organism>
<comment type="caution">
    <text evidence="1">The sequence shown here is derived from an EMBL/GenBank/DDBJ whole genome shotgun (WGS) entry which is preliminary data.</text>
</comment>
<gene>
    <name evidence="1" type="ORF">ACEZDG_14555</name>
</gene>
<accession>A0ABV6V9T9</accession>
<reference evidence="1 2" key="1">
    <citation type="submission" date="2024-09" db="EMBL/GenBank/DDBJ databases">
        <authorList>
            <person name="Lee S.D."/>
        </authorList>
    </citation>
    <scope>NUCLEOTIDE SEQUENCE [LARGE SCALE GENOMIC DNA]</scope>
    <source>
        <strain evidence="1 2">N1-1</strain>
    </source>
</reference>
<evidence type="ECO:0000313" key="1">
    <source>
        <dbReference type="EMBL" id="MFC1410487.1"/>
    </source>
</evidence>
<keyword evidence="2" id="KW-1185">Reference proteome</keyword>